<reference evidence="1" key="1">
    <citation type="submission" date="2020-10" db="EMBL/GenBank/DDBJ databases">
        <authorList>
            <person name="Gilroy R."/>
        </authorList>
    </citation>
    <scope>NUCLEOTIDE SEQUENCE</scope>
    <source>
        <strain evidence="1">CHK184-20233</strain>
    </source>
</reference>
<dbReference type="Proteomes" id="UP000824232">
    <property type="component" value="Unassembled WGS sequence"/>
</dbReference>
<gene>
    <name evidence="1" type="ORF">IAB38_02455</name>
</gene>
<organism evidence="1 2">
    <name type="scientific">Candidatus Onthousia excrementipullorum</name>
    <dbReference type="NCBI Taxonomy" id="2840884"/>
    <lineage>
        <taxon>Bacteria</taxon>
        <taxon>Bacillati</taxon>
        <taxon>Bacillota</taxon>
        <taxon>Bacilli</taxon>
        <taxon>Candidatus Onthousia</taxon>
    </lineage>
</organism>
<evidence type="ECO:0000313" key="2">
    <source>
        <dbReference type="Proteomes" id="UP000824232"/>
    </source>
</evidence>
<reference evidence="1" key="2">
    <citation type="journal article" date="2021" name="PeerJ">
        <title>Extensive microbial diversity within the chicken gut microbiome revealed by metagenomics and culture.</title>
        <authorList>
            <person name="Gilroy R."/>
            <person name="Ravi A."/>
            <person name="Getino M."/>
            <person name="Pursley I."/>
            <person name="Horton D.L."/>
            <person name="Alikhan N.F."/>
            <person name="Baker D."/>
            <person name="Gharbi K."/>
            <person name="Hall N."/>
            <person name="Watson M."/>
            <person name="Adriaenssens E.M."/>
            <person name="Foster-Nyarko E."/>
            <person name="Jarju S."/>
            <person name="Secka A."/>
            <person name="Antonio M."/>
            <person name="Oren A."/>
            <person name="Chaudhuri R.R."/>
            <person name="La Ragione R."/>
            <person name="Hildebrand F."/>
            <person name="Pallen M.J."/>
        </authorList>
    </citation>
    <scope>NUCLEOTIDE SEQUENCE</scope>
    <source>
        <strain evidence="1">CHK184-20233</strain>
    </source>
</reference>
<name>A0A9D1DTX6_9FIRM</name>
<evidence type="ECO:0000313" key="1">
    <source>
        <dbReference type="EMBL" id="HIR58888.1"/>
    </source>
</evidence>
<sequence>MGMANKMKGKALPATSVVRSSKVVKSIDKADVFELNNANEIVTLQNRREDIASTETFKGYKSIESPYVKKLVR</sequence>
<dbReference type="AlphaFoldDB" id="A0A9D1DTX6"/>
<comment type="caution">
    <text evidence="1">The sequence shown here is derived from an EMBL/GenBank/DDBJ whole genome shotgun (WGS) entry which is preliminary data.</text>
</comment>
<dbReference type="EMBL" id="DVHC01000026">
    <property type="protein sequence ID" value="HIR58888.1"/>
    <property type="molecule type" value="Genomic_DNA"/>
</dbReference>
<proteinExistence type="predicted"/>
<accession>A0A9D1DTX6</accession>
<protein>
    <submittedName>
        <fullName evidence="1">Uncharacterized protein</fullName>
    </submittedName>
</protein>